<feature type="region of interest" description="Disordered" evidence="1">
    <location>
        <begin position="177"/>
        <end position="224"/>
    </location>
</feature>
<feature type="compositionally biased region" description="Low complexity" evidence="1">
    <location>
        <begin position="112"/>
        <end position="130"/>
    </location>
</feature>
<sequence length="426" mass="47617">MTTTTQRVSPDFITLVSPFLDEYGLDPMEYRLYSHIVRRAGKDGCFESIPNMAKICLMNEKTLRKALRVLIAAGLIKIAQQRQGKTTIYKVTQSSEWVYSQQLKAIREQVNTSTKSGRGSSTKSGRGVVPNQVGVVVPNQAGVVVPNQADKVLPNEQLPIKENTLNTSHSVDVCASETKQTNPTSQQIQEQVTPDSSSSLLKKSETSHQTQNPASRSTAPALFDNPEQMNKAKKPKLQSIEDLLNQVLLDPGIMASDPLPAVYRSEIKLRGWRFPWRTATRDKIYQTCDRQLVELIAKERAKWSKCEWTEKIPTVIKSIGNLEATKGGLEELLGYWSKVVEPAASSTETSQATTDPIGYYSNRSLEWHKATFCELLDLGDKVGAPRAIAQFSTRYDQQHTGATDVWLNWLSIHHPQMYAHLYPKAA</sequence>
<dbReference type="RefSeq" id="WP_190960066.1">
    <property type="nucleotide sequence ID" value="NZ_JACJTU010000094.1"/>
</dbReference>
<keyword evidence="3" id="KW-1185">Reference proteome</keyword>
<evidence type="ECO:0000313" key="2">
    <source>
        <dbReference type="EMBL" id="MBD2739574.1"/>
    </source>
</evidence>
<evidence type="ECO:0000313" key="3">
    <source>
        <dbReference type="Proteomes" id="UP000637383"/>
    </source>
</evidence>
<feature type="compositionally biased region" description="Polar residues" evidence="1">
    <location>
        <begin position="207"/>
        <end position="218"/>
    </location>
</feature>
<evidence type="ECO:0000256" key="1">
    <source>
        <dbReference type="SAM" id="MobiDB-lite"/>
    </source>
</evidence>
<organism evidence="2 3">
    <name type="scientific">Nostoc paludosum FACHB-159</name>
    <dbReference type="NCBI Taxonomy" id="2692908"/>
    <lineage>
        <taxon>Bacteria</taxon>
        <taxon>Bacillati</taxon>
        <taxon>Cyanobacteriota</taxon>
        <taxon>Cyanophyceae</taxon>
        <taxon>Nostocales</taxon>
        <taxon>Nostocaceae</taxon>
        <taxon>Nostoc</taxon>
    </lineage>
</organism>
<name>A0ABR8KL91_9NOSO</name>
<dbReference type="InterPro" id="IPR036388">
    <property type="entry name" value="WH-like_DNA-bd_sf"/>
</dbReference>
<comment type="caution">
    <text evidence="2">The sequence shown here is derived from an EMBL/GenBank/DDBJ whole genome shotgun (WGS) entry which is preliminary data.</text>
</comment>
<feature type="compositionally biased region" description="Polar residues" evidence="1">
    <location>
        <begin position="177"/>
        <end position="195"/>
    </location>
</feature>
<dbReference type="Pfam" id="PF13730">
    <property type="entry name" value="HTH_36"/>
    <property type="match status" value="1"/>
</dbReference>
<dbReference type="Proteomes" id="UP000637383">
    <property type="component" value="Unassembled WGS sequence"/>
</dbReference>
<dbReference type="EMBL" id="JACJTU010000094">
    <property type="protein sequence ID" value="MBD2739574.1"/>
    <property type="molecule type" value="Genomic_DNA"/>
</dbReference>
<dbReference type="SUPFAM" id="SSF46785">
    <property type="entry name" value="Winged helix' DNA-binding domain"/>
    <property type="match status" value="1"/>
</dbReference>
<accession>A0ABR8KL91</accession>
<feature type="region of interest" description="Disordered" evidence="1">
    <location>
        <begin position="109"/>
        <end position="130"/>
    </location>
</feature>
<protein>
    <submittedName>
        <fullName evidence="2">Helix-turn-helix domain-containing protein</fullName>
    </submittedName>
</protein>
<reference evidence="2 3" key="1">
    <citation type="journal article" date="2020" name="ISME J.">
        <title>Comparative genomics reveals insights into cyanobacterial evolution and habitat adaptation.</title>
        <authorList>
            <person name="Chen M.Y."/>
            <person name="Teng W.K."/>
            <person name="Zhao L."/>
            <person name="Hu C.X."/>
            <person name="Zhou Y.K."/>
            <person name="Han B.P."/>
            <person name="Song L.R."/>
            <person name="Shu W.S."/>
        </authorList>
    </citation>
    <scope>NUCLEOTIDE SEQUENCE [LARGE SCALE GENOMIC DNA]</scope>
    <source>
        <strain evidence="2 3">FACHB-159</strain>
    </source>
</reference>
<proteinExistence type="predicted"/>
<gene>
    <name evidence="2" type="ORF">H6H03_37965</name>
</gene>
<dbReference type="InterPro" id="IPR036390">
    <property type="entry name" value="WH_DNA-bd_sf"/>
</dbReference>
<dbReference type="Gene3D" id="1.10.10.10">
    <property type="entry name" value="Winged helix-like DNA-binding domain superfamily/Winged helix DNA-binding domain"/>
    <property type="match status" value="1"/>
</dbReference>